<dbReference type="NCBIfam" id="TIGR00929">
    <property type="entry name" value="VirB4_CagE"/>
    <property type="match status" value="1"/>
</dbReference>
<dbReference type="Pfam" id="PF03135">
    <property type="entry name" value="CagE_TrbE_VirB"/>
    <property type="match status" value="1"/>
</dbReference>
<dbReference type="InterPro" id="IPR023298">
    <property type="entry name" value="ATPase_P-typ_TM_dom_sf"/>
</dbReference>
<sequence>MFVASKQADEQKKLIIEQEVQKRQFQKIEELKADMQKGVNPFFKVLFDGGNRLFGFPETFIYSSIFILFVTIVLSVILFQAYEPVLIVAIVIVLVALGFKKDYRLYQRMERAMKFKKPFLFKGVKNKAFMSIFSMKPSKEMANDIHLNPNREDRLVSAANSYLANNYECFLDDGVILTNNYSLLGTIKLGGIDFLTTSKKDLIELHASIYSVFRNFVTPEFKFYFHTIKKKIVIDETNRDYNLAFSNDFMRAYNEKQKRESFYDISFYLTIEQDLLDTLNEPVMNKKHFADNNFEEFQRIIRAKLENFKDRIELIEELLSKYHPIRLKEYTKDGIIYSKQCEFYNFLVGMNEAPFICNRKDLYLKEKMHGGVKEVYFANKHGKILNDDLSEKYFSAIEISEYAPKSQSDLFDKINALDSEFIFMHAYSPKNSQVLKDKLAFTSRRIIISGGSKEQGMTLGCLSELVGNGDITLGSYGNSLVLFADSFEKMKQSVKECVSSLNAKGFLANAATFSMENYFFAKHCSFITLPFIFDVTSNNFADFIAMRAMSFSGNQDNNAWGNSVMTLKSEINSPFYLNFHMPTDFGSASAGHTLILGSTGSGKTVFMSMTLNAMGQFAYNFPANVSKDKQKLTMVYMDKDYGAYGNIVAMGGEYVKIELGTDTGLNPFAWAAYVQKTDATMEQKQTAISVVKELVKNLATKSDEKDENGNSISFSLADSNTLAAAVTNLITGDMNLDYPITQLINAFGKDHNDPNGLVARLAPFCKSTNGEFQWLFDNKATDRLDFSKTIIGVDGSSFLDNNDVSPFICFYLFARILEAMDGRRFVLDIDEAWKYLSDPKVAYFVRDMLKTARKRNAIVRLATQSITDLLACPIADTIREQCPTKIFLRNDGGNLSDYQRLANVTEKEFEIITKGLDRKILYKQDGSPSVIASFNLRGIPKEYLKILSTDTVFVKEIDKIIQNHSIIDKYQALRQMYQQIIEEY</sequence>
<evidence type="ECO:0000259" key="6">
    <source>
        <dbReference type="Pfam" id="PF03135"/>
    </source>
</evidence>
<dbReference type="GO" id="GO:0005524">
    <property type="term" value="F:ATP binding"/>
    <property type="evidence" value="ECO:0007669"/>
    <property type="project" value="UniProtKB-KW"/>
</dbReference>
<evidence type="ECO:0000256" key="5">
    <source>
        <dbReference type="SAM" id="Phobius"/>
    </source>
</evidence>
<dbReference type="InterPro" id="IPR004346">
    <property type="entry name" value="CagE_TrbE_VirB"/>
</dbReference>
<dbReference type="Gene3D" id="3.40.50.300">
    <property type="entry name" value="P-loop containing nucleotide triphosphate hydrolases"/>
    <property type="match status" value="2"/>
</dbReference>
<dbReference type="Pfam" id="PF19044">
    <property type="entry name" value="P-loop_TraG"/>
    <property type="match status" value="1"/>
</dbReference>
<dbReference type="InterPro" id="IPR027417">
    <property type="entry name" value="P-loop_NTPase"/>
</dbReference>
<feature type="transmembrane region" description="Helical" evidence="5">
    <location>
        <begin position="85"/>
        <end position="103"/>
    </location>
</feature>
<dbReference type="EMBL" id="FR666854">
    <property type="protein sequence ID" value="CBV36661.1"/>
    <property type="molecule type" value="Genomic_DNA"/>
</dbReference>
<evidence type="ECO:0000259" key="7">
    <source>
        <dbReference type="Pfam" id="PF19044"/>
    </source>
</evidence>
<evidence type="ECO:0000256" key="1">
    <source>
        <dbReference type="ARBA" id="ARBA00006512"/>
    </source>
</evidence>
<protein>
    <submittedName>
        <fullName evidence="8">CagE protein</fullName>
    </submittedName>
</protein>
<proteinExistence type="inferred from homology"/>
<dbReference type="InterPro" id="IPR051162">
    <property type="entry name" value="T4SS_component"/>
</dbReference>
<dbReference type="CDD" id="cd01127">
    <property type="entry name" value="TrwB_TraG_TraD_VirD4"/>
    <property type="match status" value="1"/>
</dbReference>
<keyword evidence="5" id="KW-0812">Transmembrane</keyword>
<evidence type="ECO:0000256" key="4">
    <source>
        <dbReference type="ARBA" id="ARBA00023026"/>
    </source>
</evidence>
<evidence type="ECO:0000256" key="3">
    <source>
        <dbReference type="ARBA" id="ARBA00022840"/>
    </source>
</evidence>
<evidence type="ECO:0000256" key="2">
    <source>
        <dbReference type="ARBA" id="ARBA00022741"/>
    </source>
</evidence>
<evidence type="ECO:0000313" key="8">
    <source>
        <dbReference type="EMBL" id="CBV36661.1"/>
    </source>
</evidence>
<gene>
    <name evidence="8" type="primary">cagE</name>
    <name evidence="8" type="ORF">HP0544</name>
</gene>
<keyword evidence="3" id="KW-0067">ATP-binding</keyword>
<keyword evidence="5" id="KW-1133">Transmembrane helix</keyword>
<accession>E0WJZ0</accession>
<keyword evidence="4" id="KW-0843">Virulence</keyword>
<keyword evidence="5" id="KW-0472">Membrane</keyword>
<dbReference type="InterPro" id="IPR043964">
    <property type="entry name" value="P-loop_TraG"/>
</dbReference>
<name>E0WJZ0_HELPX</name>
<feature type="domain" description="TraG P-loop" evidence="7">
    <location>
        <begin position="579"/>
        <end position="912"/>
    </location>
</feature>
<dbReference type="AlphaFoldDB" id="E0WJZ0"/>
<dbReference type="PANTHER" id="PTHR30121">
    <property type="entry name" value="UNCHARACTERIZED PROTEIN YJGR-RELATED"/>
    <property type="match status" value="1"/>
</dbReference>
<feature type="domain" description="CagE TrbE VirB component of type IV transporter system central" evidence="6">
    <location>
        <begin position="326"/>
        <end position="531"/>
    </location>
</feature>
<dbReference type="SUPFAM" id="SSF81665">
    <property type="entry name" value="Calcium ATPase, transmembrane domain M"/>
    <property type="match status" value="1"/>
</dbReference>
<keyword evidence="2" id="KW-0547">Nucleotide-binding</keyword>
<dbReference type="SUPFAM" id="SSF52540">
    <property type="entry name" value="P-loop containing nucleoside triphosphate hydrolases"/>
    <property type="match status" value="1"/>
</dbReference>
<dbReference type="PANTHER" id="PTHR30121:SF12">
    <property type="entry name" value="TYPE IV SECRETION SYSTEM PROTEIN CAGE"/>
    <property type="match status" value="1"/>
</dbReference>
<dbReference type="InterPro" id="IPR018145">
    <property type="entry name" value="CagE_TrbE_VirB_cntrl_dom"/>
</dbReference>
<reference evidence="8" key="1">
    <citation type="journal article" date="2010" name="PLoS Genet.">
        <title>A global overview of the genetic and functional diversity in the Helicobacter pylori cag pathogenicity island.</title>
        <authorList>
            <person name="Olbermann P."/>
            <person name="Josenhans C."/>
            <person name="Moodley Y."/>
            <person name="Uhr M."/>
            <person name="Stamer C."/>
            <person name="Vauterin M."/>
            <person name="Suerbaum S."/>
            <person name="Achtman M."/>
            <person name="Linz B."/>
        </authorList>
    </citation>
    <scope>NUCLEOTIDE SEQUENCE</scope>
    <source>
        <strain evidence="8">SU2</strain>
    </source>
</reference>
<organism evidence="8">
    <name type="scientific">Helicobacter pylori</name>
    <name type="common">Campylobacter pylori</name>
    <dbReference type="NCBI Taxonomy" id="210"/>
    <lineage>
        <taxon>Bacteria</taxon>
        <taxon>Pseudomonadati</taxon>
        <taxon>Campylobacterota</taxon>
        <taxon>Epsilonproteobacteria</taxon>
        <taxon>Campylobacterales</taxon>
        <taxon>Helicobacteraceae</taxon>
        <taxon>Helicobacter</taxon>
    </lineage>
</organism>
<feature type="transmembrane region" description="Helical" evidence="5">
    <location>
        <begin position="60"/>
        <end position="79"/>
    </location>
</feature>
<comment type="similarity">
    <text evidence="1">Belongs to the TrbE/VirB4 family.</text>
</comment>